<dbReference type="Proteomes" id="UP001652620">
    <property type="component" value="Chromosome 5"/>
</dbReference>
<sequence>MRCAVANCRSDNHSKASNCSFYIFPSNIELAKKWVEFCRRKDYFNPKTSFICMKHFTRDDFGNSLQFETGYARNRLLKRGVVPSIYENSSEGSDIKTTSAQRPLVHDTYIAESNDQRGLPLQIIGDIVIEHDNNQMEVNDGNLTIDHVQKPRQMIEVRLNKAPKTSAERGREFRARKALLKQQCKQQQEPVPKPSEITTIERRAKSAEATRRWREKKKALVGHQKKQAKTAAQRIREYRERKKLAKKVLLEQQSHQDLDAVVSTSSSQVNQRAGPSTINSISAELTNMDLEEKRKELKRIKRQKNHNARQRAYYQRQKDLKKNEEIKKEIKIMKTAPKSKSNAERQRKFRQHNAEKSYMDIKRQEEILAADMKANRNMESETELKTIDNSEDIAEDTEKPTTLNTLRTKSHQICSTNAATITLTTTGCMTERKKATPYENLSSEEKGLKAFFDAMLGATQRLPEFHQRRIKGDLVKALRHQGVNITE</sequence>
<dbReference type="SUPFAM" id="SSF57716">
    <property type="entry name" value="Glucocorticoid receptor-like (DNA-binding domain)"/>
    <property type="match status" value="1"/>
</dbReference>
<name>A0ABM3K0M5_BACDO</name>
<dbReference type="PANTHER" id="PTHR46927">
    <property type="entry name" value="AGAP005574-PA"/>
    <property type="match status" value="1"/>
</dbReference>
<feature type="region of interest" description="Disordered" evidence="7">
    <location>
        <begin position="203"/>
        <end position="230"/>
    </location>
</feature>
<dbReference type="InterPro" id="IPR052224">
    <property type="entry name" value="THAP_domain_protein"/>
</dbReference>
<evidence type="ECO:0000256" key="2">
    <source>
        <dbReference type="ARBA" id="ARBA00022771"/>
    </source>
</evidence>
<proteinExistence type="predicted"/>
<evidence type="ECO:0000256" key="1">
    <source>
        <dbReference type="ARBA" id="ARBA00022723"/>
    </source>
</evidence>
<dbReference type="PANTHER" id="PTHR46927:SF3">
    <property type="entry name" value="THAP-TYPE DOMAIN-CONTAINING PROTEIN"/>
    <property type="match status" value="1"/>
</dbReference>
<organism evidence="9 10">
    <name type="scientific">Bactrocera dorsalis</name>
    <name type="common">Oriental fruit fly</name>
    <name type="synonym">Dacus dorsalis</name>
    <dbReference type="NCBI Taxonomy" id="27457"/>
    <lineage>
        <taxon>Eukaryota</taxon>
        <taxon>Metazoa</taxon>
        <taxon>Ecdysozoa</taxon>
        <taxon>Arthropoda</taxon>
        <taxon>Hexapoda</taxon>
        <taxon>Insecta</taxon>
        <taxon>Pterygota</taxon>
        <taxon>Neoptera</taxon>
        <taxon>Endopterygota</taxon>
        <taxon>Diptera</taxon>
        <taxon>Brachycera</taxon>
        <taxon>Muscomorpha</taxon>
        <taxon>Tephritoidea</taxon>
        <taxon>Tephritidae</taxon>
        <taxon>Bactrocera</taxon>
        <taxon>Bactrocera</taxon>
    </lineage>
</organism>
<keyword evidence="6" id="KW-0175">Coiled coil</keyword>
<evidence type="ECO:0000313" key="9">
    <source>
        <dbReference type="Proteomes" id="UP001652620"/>
    </source>
</evidence>
<gene>
    <name evidence="10 11" type="primary">LOC105224439</name>
</gene>
<evidence type="ECO:0000313" key="11">
    <source>
        <dbReference type="RefSeq" id="XP_049315039.1"/>
    </source>
</evidence>
<evidence type="ECO:0000313" key="10">
    <source>
        <dbReference type="RefSeq" id="XP_049315038.1"/>
    </source>
</evidence>
<evidence type="ECO:0000256" key="6">
    <source>
        <dbReference type="SAM" id="Coils"/>
    </source>
</evidence>
<evidence type="ECO:0000256" key="4">
    <source>
        <dbReference type="ARBA" id="ARBA00023125"/>
    </source>
</evidence>
<keyword evidence="1" id="KW-0479">Metal-binding</keyword>
<feature type="compositionally biased region" description="Basic and acidic residues" evidence="7">
    <location>
        <begin position="203"/>
        <end position="212"/>
    </location>
</feature>
<reference evidence="10 11" key="1">
    <citation type="submission" date="2025-05" db="UniProtKB">
        <authorList>
            <consortium name="RefSeq"/>
        </authorList>
    </citation>
    <scope>IDENTIFICATION</scope>
    <source>
        <tissue evidence="10 11">Adult</tissue>
    </source>
</reference>
<protein>
    <submittedName>
        <fullName evidence="10 11">Uncharacterized protein LOC105224439 isoform X1</fullName>
    </submittedName>
</protein>
<keyword evidence="2 5" id="KW-0863">Zinc-finger</keyword>
<feature type="domain" description="THAP-type" evidence="8">
    <location>
        <begin position="1"/>
        <end position="86"/>
    </location>
</feature>
<feature type="compositionally biased region" description="Basic residues" evidence="7">
    <location>
        <begin position="213"/>
        <end position="228"/>
    </location>
</feature>
<evidence type="ECO:0000256" key="5">
    <source>
        <dbReference type="PROSITE-ProRule" id="PRU00309"/>
    </source>
</evidence>
<dbReference type="GeneID" id="105224439"/>
<dbReference type="RefSeq" id="XP_049315039.1">
    <property type="nucleotide sequence ID" value="XM_049459082.1"/>
</dbReference>
<dbReference type="SMART" id="SM00980">
    <property type="entry name" value="THAP"/>
    <property type="match status" value="1"/>
</dbReference>
<keyword evidence="4 5" id="KW-0238">DNA-binding</keyword>
<keyword evidence="9" id="KW-1185">Reference proteome</keyword>
<keyword evidence="3" id="KW-0862">Zinc</keyword>
<accession>A0ABM3K0M5</accession>
<feature type="coiled-coil region" evidence="6">
    <location>
        <begin position="283"/>
        <end position="310"/>
    </location>
</feature>
<evidence type="ECO:0000256" key="3">
    <source>
        <dbReference type="ARBA" id="ARBA00022833"/>
    </source>
</evidence>
<evidence type="ECO:0000256" key="7">
    <source>
        <dbReference type="SAM" id="MobiDB-lite"/>
    </source>
</evidence>
<dbReference type="Pfam" id="PF05485">
    <property type="entry name" value="THAP"/>
    <property type="match status" value="1"/>
</dbReference>
<dbReference type="PROSITE" id="PS50950">
    <property type="entry name" value="ZF_THAP"/>
    <property type="match status" value="1"/>
</dbReference>
<evidence type="ECO:0000259" key="8">
    <source>
        <dbReference type="PROSITE" id="PS50950"/>
    </source>
</evidence>
<dbReference type="SMART" id="SM00692">
    <property type="entry name" value="DM3"/>
    <property type="match status" value="1"/>
</dbReference>
<dbReference type="InterPro" id="IPR006612">
    <property type="entry name" value="THAP_Znf"/>
</dbReference>
<dbReference type="RefSeq" id="XP_049315038.1">
    <property type="nucleotide sequence ID" value="XM_049459081.1"/>
</dbReference>